<name>A0ABM9JQ78_9RALS</name>
<gene>
    <name evidence="2" type="primary">mhpC</name>
    <name evidence="2" type="ORF">LMG7141_03782</name>
</gene>
<organism evidence="2 3">
    <name type="scientific">Ralstonia condita</name>
    <dbReference type="NCBI Taxonomy" id="3058600"/>
    <lineage>
        <taxon>Bacteria</taxon>
        <taxon>Pseudomonadati</taxon>
        <taxon>Pseudomonadota</taxon>
        <taxon>Betaproteobacteria</taxon>
        <taxon>Burkholderiales</taxon>
        <taxon>Burkholderiaceae</taxon>
        <taxon>Ralstonia</taxon>
    </lineage>
</organism>
<dbReference type="PANTHER" id="PTHR46438">
    <property type="entry name" value="ALPHA/BETA-HYDROLASES SUPERFAMILY PROTEIN"/>
    <property type="match status" value="1"/>
</dbReference>
<comment type="caution">
    <text evidence="2">The sequence shown here is derived from an EMBL/GenBank/DDBJ whole genome shotgun (WGS) entry which is preliminary data.</text>
</comment>
<evidence type="ECO:0000313" key="3">
    <source>
        <dbReference type="Proteomes" id="UP001189616"/>
    </source>
</evidence>
<dbReference type="EMBL" id="CATYWO010000008">
    <property type="protein sequence ID" value="CAJ0800160.1"/>
    <property type="molecule type" value="Genomic_DNA"/>
</dbReference>
<dbReference type="Proteomes" id="UP001189616">
    <property type="component" value="Unassembled WGS sequence"/>
</dbReference>
<dbReference type="Pfam" id="PF00561">
    <property type="entry name" value="Abhydrolase_1"/>
    <property type="match status" value="1"/>
</dbReference>
<dbReference type="InterPro" id="IPR000073">
    <property type="entry name" value="AB_hydrolase_1"/>
</dbReference>
<dbReference type="Gene3D" id="3.40.50.1820">
    <property type="entry name" value="alpha/beta hydrolase"/>
    <property type="match status" value="1"/>
</dbReference>
<dbReference type="InterPro" id="IPR000639">
    <property type="entry name" value="Epox_hydrolase-like"/>
</dbReference>
<reference evidence="2 3" key="1">
    <citation type="submission" date="2023-07" db="EMBL/GenBank/DDBJ databases">
        <authorList>
            <person name="Peeters C."/>
        </authorList>
    </citation>
    <scope>NUCLEOTIDE SEQUENCE [LARGE SCALE GENOMIC DNA]</scope>
    <source>
        <strain evidence="2 3">LMG 7141</strain>
    </source>
</reference>
<protein>
    <submittedName>
        <fullName evidence="2">2-hydroxy-6-oxononadienedioate/2-hydroxy-6-oxononatrienedioate hydrolase</fullName>
        <ecNumber evidence="2">3.7.1.14</ecNumber>
    </submittedName>
</protein>
<evidence type="ECO:0000259" key="1">
    <source>
        <dbReference type="Pfam" id="PF00561"/>
    </source>
</evidence>
<evidence type="ECO:0000313" key="2">
    <source>
        <dbReference type="EMBL" id="CAJ0800160.1"/>
    </source>
</evidence>
<dbReference type="EC" id="3.7.1.14" evidence="2"/>
<keyword evidence="2" id="KW-0378">Hydrolase</keyword>
<proteinExistence type="predicted"/>
<feature type="domain" description="AB hydrolase-1" evidence="1">
    <location>
        <begin position="85"/>
        <end position="193"/>
    </location>
</feature>
<accession>A0ABM9JQ78</accession>
<dbReference type="SUPFAM" id="SSF53474">
    <property type="entry name" value="alpha/beta-Hydrolases"/>
    <property type="match status" value="1"/>
</dbReference>
<dbReference type="RefSeq" id="WP_316659402.1">
    <property type="nucleotide sequence ID" value="NZ_CATYWO010000008.1"/>
</dbReference>
<dbReference type="InterPro" id="IPR029058">
    <property type="entry name" value="AB_hydrolase_fold"/>
</dbReference>
<dbReference type="GO" id="GO:0016787">
    <property type="term" value="F:hydrolase activity"/>
    <property type="evidence" value="ECO:0007669"/>
    <property type="project" value="UniProtKB-KW"/>
</dbReference>
<sequence length="352" mass="39203">MKTVTSTPPLTTAHATLSGETFASPPRANLLNVARAMLRPGRIGLRSIGRDVLIARYAKPQSRYLPLMGTRVHYTDEGAANSEGTLLLIHGFGASLHTWDGVLPQLTRRYRVIRLDLPPFGITGPLRDAQGRPRTMELPLYRDFIDAFVDTLGLSKLTLIGNSLGGMVSWDFAVRHPGRVEKLVLIDSAGFPMKLPIYIDLFNHIGVRMTSPWMLPEGIIRAATRDVYGDPSRVSEPTLRRYADFFYADGARQAIGKMVPKFRFDDVDTSGLASIRVPTLILWGQRDRWIPPAHAGEFARRIPGAMLRMYPALGHIPMEEDPVRVGTDLCAFLDQGRASTRLSETTFQENRP</sequence>
<keyword evidence="3" id="KW-1185">Reference proteome</keyword>
<dbReference type="PRINTS" id="PR00412">
    <property type="entry name" value="EPOXHYDRLASE"/>
</dbReference>
<dbReference type="PANTHER" id="PTHR46438:SF11">
    <property type="entry name" value="LIPASE-RELATED"/>
    <property type="match status" value="1"/>
</dbReference>
<dbReference type="PRINTS" id="PR00111">
    <property type="entry name" value="ABHYDROLASE"/>
</dbReference>